<dbReference type="RefSeq" id="WP_101900285.1">
    <property type="nucleotide sequence ID" value="NZ_CP025491.2"/>
</dbReference>
<protein>
    <recommendedName>
        <fullName evidence="4">DUF883 domain-containing protein</fullName>
    </recommendedName>
</protein>
<evidence type="ECO:0000313" key="2">
    <source>
        <dbReference type="EMBL" id="AUH72676.1"/>
    </source>
</evidence>
<dbReference type="AlphaFoldDB" id="A0A2H5FM99"/>
<feature type="transmembrane region" description="Helical" evidence="1">
    <location>
        <begin position="67"/>
        <end position="84"/>
    </location>
</feature>
<organism evidence="2 3">
    <name type="scientific">Legionella sainthelensi</name>
    <dbReference type="NCBI Taxonomy" id="28087"/>
    <lineage>
        <taxon>Bacteria</taxon>
        <taxon>Pseudomonadati</taxon>
        <taxon>Pseudomonadota</taxon>
        <taxon>Gammaproteobacteria</taxon>
        <taxon>Legionellales</taxon>
        <taxon>Legionellaceae</taxon>
        <taxon>Legionella</taxon>
    </lineage>
</organism>
<name>A0A2H5FM99_9GAMM</name>
<evidence type="ECO:0000313" key="3">
    <source>
        <dbReference type="Proteomes" id="UP000234343"/>
    </source>
</evidence>
<dbReference type="EMBL" id="CP025491">
    <property type="protein sequence ID" value="AUH72676.1"/>
    <property type="molecule type" value="Genomic_DNA"/>
</dbReference>
<keyword evidence="1" id="KW-0812">Transmembrane</keyword>
<evidence type="ECO:0000256" key="1">
    <source>
        <dbReference type="SAM" id="Phobius"/>
    </source>
</evidence>
<evidence type="ECO:0008006" key="4">
    <source>
        <dbReference type="Google" id="ProtNLM"/>
    </source>
</evidence>
<accession>A0A2H5FM99</accession>
<keyword evidence="3" id="KW-1185">Reference proteome</keyword>
<reference evidence="2 3" key="1">
    <citation type="submission" date="2017-12" db="EMBL/GenBank/DDBJ databases">
        <title>Legionella sainthelensi LA01-117, whole genome sequence of a clinical isolate from New Zealand.</title>
        <authorList>
            <person name="Cree S.L."/>
            <person name="Slow S."/>
            <person name="Kennedy M.A."/>
            <person name="Murdoch D.R."/>
            <person name="Biggs P.J."/>
            <person name="Anderson T."/>
        </authorList>
    </citation>
    <scope>NUCLEOTIDE SEQUENCE [LARGE SCALE GENOMIC DNA]</scope>
    <source>
        <strain evidence="2 3">LA01-117</strain>
    </source>
</reference>
<dbReference type="Proteomes" id="UP000234343">
    <property type="component" value="Chromosome"/>
</dbReference>
<keyword evidence="1" id="KW-0472">Membrane</keyword>
<sequence length="88" mass="9926">MSNLKKKRNDAKKIVQEEKDRAESFAHQFTEGAAHLYEEGKRKVCDVEESICDHTDVLISKVKEKPLTSLLIAGGIGFLLLQLLKNKT</sequence>
<proteinExistence type="predicted"/>
<keyword evidence="1" id="KW-1133">Transmembrane helix</keyword>
<gene>
    <name evidence="2" type="ORF">CAB17_11915</name>
</gene>
<dbReference type="KEGG" id="lsh:CAB17_11915"/>